<protein>
    <submittedName>
        <fullName evidence="1">Uncharacterized protein</fullName>
    </submittedName>
</protein>
<sequence>MLCSPQWWRNQYHAISPNKQEWNCPLCSPDNFFVCLIINFNSCNNFFNITKNHIKMLIISMKFSTKLSIRTEFNVDTFVETQPYQIQRLLHCAFFLCPRHSSSSSFSNTG</sequence>
<evidence type="ECO:0000313" key="1">
    <source>
        <dbReference type="EMBL" id="ACJ86068.1"/>
    </source>
</evidence>
<evidence type="ECO:0000313" key="2">
    <source>
        <dbReference type="EMBL" id="AFK34706.1"/>
    </source>
</evidence>
<accession>B7FMT5</accession>
<proteinExistence type="evidence at transcript level"/>
<name>B7FMT5_MEDTR</name>
<organism evidence="1">
    <name type="scientific">Medicago truncatula</name>
    <name type="common">Barrel medic</name>
    <name type="synonym">Medicago tribuloides</name>
    <dbReference type="NCBI Taxonomy" id="3880"/>
    <lineage>
        <taxon>Eukaryota</taxon>
        <taxon>Viridiplantae</taxon>
        <taxon>Streptophyta</taxon>
        <taxon>Embryophyta</taxon>
        <taxon>Tracheophyta</taxon>
        <taxon>Spermatophyta</taxon>
        <taxon>Magnoliopsida</taxon>
        <taxon>eudicotyledons</taxon>
        <taxon>Gunneridae</taxon>
        <taxon>Pentapetalae</taxon>
        <taxon>rosids</taxon>
        <taxon>fabids</taxon>
        <taxon>Fabales</taxon>
        <taxon>Fabaceae</taxon>
        <taxon>Papilionoideae</taxon>
        <taxon>50 kb inversion clade</taxon>
        <taxon>NPAAA clade</taxon>
        <taxon>Hologalegina</taxon>
        <taxon>IRL clade</taxon>
        <taxon>Trifolieae</taxon>
        <taxon>Medicago</taxon>
    </lineage>
</organism>
<dbReference type="EMBL" id="BT053408">
    <property type="protein sequence ID" value="ACJ86068.1"/>
    <property type="molecule type" value="mRNA"/>
</dbReference>
<reference evidence="2" key="2">
    <citation type="submission" date="2012-05" db="EMBL/GenBank/DDBJ databases">
        <authorList>
            <person name="Krishnakumar V."/>
            <person name="Cheung F."/>
            <person name="Xiao Y."/>
            <person name="Chan A."/>
            <person name="Moskal W.A."/>
            <person name="Town C.D."/>
        </authorList>
    </citation>
    <scope>NUCLEOTIDE SEQUENCE</scope>
</reference>
<dbReference type="EMBL" id="BT134911">
    <property type="protein sequence ID" value="AFK34706.1"/>
    <property type="molecule type" value="mRNA"/>
</dbReference>
<dbReference type="AlphaFoldDB" id="B7FMT5"/>
<reference evidence="1" key="1">
    <citation type="submission" date="2008-12" db="EMBL/GenBank/DDBJ databases">
        <title>Medicago truncatula full length cdna cloning project.</title>
        <authorList>
            <person name="Moskal W."/>
            <person name="Chan A."/>
            <person name="Cheung F."/>
            <person name="Xiao Y."/>
            <person name="Town C.D."/>
        </authorList>
    </citation>
    <scope>NUCLEOTIDE SEQUENCE</scope>
</reference>